<dbReference type="PANTHER" id="PTHR35848:SF9">
    <property type="entry name" value="SLL1358 PROTEIN"/>
    <property type="match status" value="1"/>
</dbReference>
<dbReference type="AlphaFoldDB" id="A0A7C8JVS4"/>
<name>A0A7C8JVS4_ORBOL</name>
<sequence length="461" mass="51171">MKAVNILFYLTLAAPFAFGTPITGNGNEKRVAEPVDILEGIESEIYSREYLEEVFRKRNAAKHLRLKRHDDDGPNEQPIRGEFGAPILGGTNPGRDNEQPDHIHPPATDNGNVPNLKWAFSDSKTRLLKGGWVREQLVTDLPPSKDIAAAQQHLVKGAIRELHWHRVAEWGIVFNGSILVSAVDENGKNTAEVLNQWDIWYFPKGVGHTVQGLADQNEYLLVFDDGNFEAVGTTFNIVDWLLHAPKDVIGKNFGVNATEVFKNLPTANPYIKQAKVGGLKAPKAPAGELKGKSSYVYKLSEVGFKKVPGGAGTLNIIDSRNFPVSTTIAATVVRVEPKGLREFHWHPNADEWLYFHSGKARATVFQGSGLARTFDFNPGDTAVFPDNTGHYIENTSETEDLVWVEIYKSERVADIPLSQWLALTPPDIVAQLLNVTTEFVTSLSKEKQVLVNQKTFQKKTN</sequence>
<feature type="signal peptide" evidence="5">
    <location>
        <begin position="1"/>
        <end position="19"/>
    </location>
</feature>
<comment type="caution">
    <text evidence="8">The sequence shown here is derived from an EMBL/GenBank/DDBJ whole genome shotgun (WGS) entry which is preliminary data.</text>
</comment>
<feature type="binding site" evidence="3">
    <location>
        <position position="346"/>
    </location>
    <ligand>
        <name>Mn(2+)</name>
        <dbReference type="ChEBI" id="CHEBI:29035"/>
        <label>2</label>
    </ligand>
</feature>
<keyword evidence="5" id="KW-0732">Signal</keyword>
<feature type="chain" id="PRO_5036398111" description="Cupin type-1 domain-containing protein" evidence="5">
    <location>
        <begin position="20"/>
        <end position="461"/>
    </location>
</feature>
<dbReference type="SMART" id="SM00835">
    <property type="entry name" value="Cupin_1"/>
    <property type="match status" value="2"/>
</dbReference>
<feature type="domain" description="Cupin type-1" evidence="6">
    <location>
        <begin position="297"/>
        <end position="441"/>
    </location>
</feature>
<evidence type="ECO:0000259" key="6">
    <source>
        <dbReference type="SMART" id="SM00835"/>
    </source>
</evidence>
<feature type="binding site" evidence="3">
    <location>
        <position position="390"/>
    </location>
    <ligand>
        <name>Mn(2+)</name>
        <dbReference type="ChEBI" id="CHEBI:29035"/>
        <label>2</label>
    </ligand>
</feature>
<evidence type="ECO:0000313" key="8">
    <source>
        <dbReference type="EMBL" id="KAF3142481.1"/>
    </source>
</evidence>
<dbReference type="Pfam" id="PF00190">
    <property type="entry name" value="Cupin_1"/>
    <property type="match status" value="2"/>
</dbReference>
<evidence type="ECO:0000256" key="1">
    <source>
        <dbReference type="ARBA" id="ARBA00022723"/>
    </source>
</evidence>
<evidence type="ECO:0000256" key="3">
    <source>
        <dbReference type="PIRSR" id="PIRSR617774-2"/>
    </source>
</evidence>
<organism evidence="8 10">
    <name type="scientific">Orbilia oligospora</name>
    <name type="common">Nematode-trapping fungus</name>
    <name type="synonym">Arthrobotrys oligospora</name>
    <dbReference type="NCBI Taxonomy" id="2813651"/>
    <lineage>
        <taxon>Eukaryota</taxon>
        <taxon>Fungi</taxon>
        <taxon>Dikarya</taxon>
        <taxon>Ascomycota</taxon>
        <taxon>Pezizomycotina</taxon>
        <taxon>Orbiliomycetes</taxon>
        <taxon>Orbiliales</taxon>
        <taxon>Orbiliaceae</taxon>
        <taxon>Orbilia</taxon>
    </lineage>
</organism>
<dbReference type="EMBL" id="WIQW01000010">
    <property type="protein sequence ID" value="KAF3107487.1"/>
    <property type="molecule type" value="Genomic_DNA"/>
</dbReference>
<keyword evidence="3" id="KW-0464">Manganese</keyword>
<evidence type="ECO:0000313" key="7">
    <source>
        <dbReference type="EMBL" id="KAF3107487.1"/>
    </source>
</evidence>
<dbReference type="InterPro" id="IPR011051">
    <property type="entry name" value="RmlC_Cupin_sf"/>
</dbReference>
<comment type="cofactor">
    <cofactor evidence="3">
        <name>Mn(2+)</name>
        <dbReference type="ChEBI" id="CHEBI:29035"/>
    </cofactor>
    <text evidence="3">Binds 2 manganese ions per subunit.</text>
</comment>
<protein>
    <recommendedName>
        <fullName evidence="6">Cupin type-1 domain-containing protein</fullName>
    </recommendedName>
</protein>
<evidence type="ECO:0000313" key="10">
    <source>
        <dbReference type="Proteomes" id="UP000480548"/>
    </source>
</evidence>
<dbReference type="GO" id="GO:0046872">
    <property type="term" value="F:metal ion binding"/>
    <property type="evidence" value="ECO:0007669"/>
    <property type="project" value="UniProtKB-KW"/>
</dbReference>
<evidence type="ECO:0000256" key="5">
    <source>
        <dbReference type="SAM" id="SignalP"/>
    </source>
</evidence>
<evidence type="ECO:0000313" key="9">
    <source>
        <dbReference type="Proteomes" id="UP000475325"/>
    </source>
</evidence>
<feature type="binding site" evidence="3">
    <location>
        <position position="351"/>
    </location>
    <ligand>
        <name>Mn(2+)</name>
        <dbReference type="ChEBI" id="CHEBI:29035"/>
        <label>2</label>
    </ligand>
</feature>
<dbReference type="InterPro" id="IPR017774">
    <property type="entry name" value="Bicupin_oxalate_deCO2ase/Oxase"/>
</dbReference>
<dbReference type="EMBL" id="WIQZ01000011">
    <property type="protein sequence ID" value="KAF3142481.1"/>
    <property type="molecule type" value="Genomic_DNA"/>
</dbReference>
<reference evidence="9 10" key="1">
    <citation type="submission" date="2019-06" db="EMBL/GenBank/DDBJ databases">
        <authorList>
            <person name="Palmer J.M."/>
        </authorList>
    </citation>
    <scope>NUCLEOTIDE SEQUENCE [LARGE SCALE GENOMIC DNA]</scope>
    <source>
        <strain evidence="7 9">TWF102</strain>
        <strain evidence="8 10">TWF703</strain>
    </source>
</reference>
<dbReference type="InterPro" id="IPR051610">
    <property type="entry name" value="GPI/OXD"/>
</dbReference>
<dbReference type="GO" id="GO:0033609">
    <property type="term" value="P:oxalate metabolic process"/>
    <property type="evidence" value="ECO:0007669"/>
    <property type="project" value="InterPro"/>
</dbReference>
<dbReference type="OrthoDB" id="10263073at2759"/>
<dbReference type="Proteomes" id="UP000475325">
    <property type="component" value="Unassembled WGS sequence"/>
</dbReference>
<dbReference type="InterPro" id="IPR014710">
    <property type="entry name" value="RmlC-like_jellyroll"/>
</dbReference>
<accession>A0A7C8JVS4</accession>
<dbReference type="PANTHER" id="PTHR35848">
    <property type="entry name" value="OXALATE-BINDING PROTEIN"/>
    <property type="match status" value="1"/>
</dbReference>
<dbReference type="Gene3D" id="2.60.120.10">
    <property type="entry name" value="Jelly Rolls"/>
    <property type="match status" value="2"/>
</dbReference>
<keyword evidence="1 3" id="KW-0479">Metal-binding</keyword>
<gene>
    <name evidence="7" type="ORF">TWF102_000401</name>
    <name evidence="8" type="ORF">TWF703_000870</name>
</gene>
<dbReference type="InterPro" id="IPR006045">
    <property type="entry name" value="Cupin_1"/>
</dbReference>
<dbReference type="SUPFAM" id="SSF51182">
    <property type="entry name" value="RmlC-like cupins"/>
    <property type="match status" value="1"/>
</dbReference>
<dbReference type="Proteomes" id="UP000480548">
    <property type="component" value="Unassembled WGS sequence"/>
</dbReference>
<feature type="compositionally biased region" description="Basic and acidic residues" evidence="4">
    <location>
        <begin position="95"/>
        <end position="104"/>
    </location>
</feature>
<feature type="binding site" evidence="3">
    <location>
        <position position="169"/>
    </location>
    <ligand>
        <name>Mn(2+)</name>
        <dbReference type="ChEBI" id="CHEBI:29035"/>
        <label>1</label>
    </ligand>
</feature>
<proteinExistence type="predicted"/>
<feature type="binding site" evidence="3">
    <location>
        <position position="165"/>
    </location>
    <ligand>
        <name>Mn(2+)</name>
        <dbReference type="ChEBI" id="CHEBI:29035"/>
        <label>1</label>
    </ligand>
</feature>
<feature type="binding site" evidence="3">
    <location>
        <position position="208"/>
    </location>
    <ligand>
        <name>Mn(2+)</name>
        <dbReference type="ChEBI" id="CHEBI:29035"/>
        <label>1</label>
    </ligand>
</feature>
<evidence type="ECO:0000256" key="2">
    <source>
        <dbReference type="PIRSR" id="PIRSR617774-1"/>
    </source>
</evidence>
<feature type="active site" description="Proton donor" evidence="2">
    <location>
        <position position="405"/>
    </location>
</feature>
<dbReference type="CDD" id="cd20305">
    <property type="entry name" value="cupin_OxDC_C"/>
    <property type="match status" value="1"/>
</dbReference>
<feature type="region of interest" description="Disordered" evidence="4">
    <location>
        <begin position="87"/>
        <end position="114"/>
    </location>
</feature>
<feature type="binding site" evidence="3">
    <location>
        <position position="344"/>
    </location>
    <ligand>
        <name>Mn(2+)</name>
        <dbReference type="ChEBI" id="CHEBI:29035"/>
        <label>2</label>
    </ligand>
</feature>
<evidence type="ECO:0000256" key="4">
    <source>
        <dbReference type="SAM" id="MobiDB-lite"/>
    </source>
</evidence>
<dbReference type="NCBIfam" id="TIGR03404">
    <property type="entry name" value="bicupin_oxalic"/>
    <property type="match status" value="1"/>
</dbReference>
<feature type="binding site" evidence="3">
    <location>
        <position position="163"/>
    </location>
    <ligand>
        <name>Mn(2+)</name>
        <dbReference type="ChEBI" id="CHEBI:29035"/>
        <label>1</label>
    </ligand>
</feature>
<feature type="domain" description="Cupin type-1" evidence="6">
    <location>
        <begin position="117"/>
        <end position="261"/>
    </location>
</feature>